<dbReference type="Proteomes" id="UP000635316">
    <property type="component" value="Unassembled WGS sequence"/>
</dbReference>
<dbReference type="InterPro" id="IPR013022">
    <property type="entry name" value="Xyl_isomerase-like_TIM-brl"/>
</dbReference>
<gene>
    <name evidence="4" type="ORF">JHL22_15045</name>
</gene>
<sequence>MLKFAANLSMMYTDVPFLERFALAASDQFKGVEFLFPYEYRAAEINRQLSLNGLEQVLFNAVPGNWDAGERGVACLPDRQAECLAGVETALEYAIVLGNRRVHFMAGIVPVGLNPVAAHEHYCQNLSRAAVLAAKAGVELLIEPINPFDMPGYFLTTQQQAHRIVQLLNLPNIKVQMDLYHCQIVEGDLSRKLATYIPTGRVGHLQIAGVPHRHEPDNGELNIGYLFDLLRQLDYQHWIGCEYRPAGRTREGLAWLERERRKNKGEKLAAMP</sequence>
<dbReference type="SUPFAM" id="SSF51658">
    <property type="entry name" value="Xylose isomerase-like"/>
    <property type="match status" value="1"/>
</dbReference>
<dbReference type="PANTHER" id="PTHR43489">
    <property type="entry name" value="ISOMERASE"/>
    <property type="match status" value="1"/>
</dbReference>
<feature type="domain" description="Xylose isomerase-like TIM barrel" evidence="3">
    <location>
        <begin position="21"/>
        <end position="258"/>
    </location>
</feature>
<evidence type="ECO:0000313" key="5">
    <source>
        <dbReference type="Proteomes" id="UP000635316"/>
    </source>
</evidence>
<reference evidence="4 5" key="1">
    <citation type="submission" date="2020-12" db="EMBL/GenBank/DDBJ databases">
        <authorList>
            <person name="Lu T."/>
            <person name="Wang Q."/>
            <person name="Han X."/>
        </authorList>
    </citation>
    <scope>NUCLEOTIDE SEQUENCE [LARGE SCALE GENOMIC DNA]</scope>
    <source>
        <strain evidence="4 5">WQ 585</strain>
    </source>
</reference>
<evidence type="ECO:0000256" key="1">
    <source>
        <dbReference type="ARBA" id="ARBA00023235"/>
    </source>
</evidence>
<keyword evidence="1 2" id="KW-0413">Isomerase</keyword>
<dbReference type="InterPro" id="IPR026040">
    <property type="entry name" value="HyI-like"/>
</dbReference>
<evidence type="ECO:0000313" key="4">
    <source>
        <dbReference type="EMBL" id="MBK1782530.1"/>
    </source>
</evidence>
<dbReference type="InterPro" id="IPR050417">
    <property type="entry name" value="Sugar_Epim/Isomerase"/>
</dbReference>
<comment type="similarity">
    <text evidence="2">Belongs to the hyi family.</text>
</comment>
<organism evidence="4 5">
    <name type="scientific">Advenella mandrilli</name>
    <dbReference type="NCBI Taxonomy" id="2800330"/>
    <lineage>
        <taxon>Bacteria</taxon>
        <taxon>Pseudomonadati</taxon>
        <taxon>Pseudomonadota</taxon>
        <taxon>Betaproteobacteria</taxon>
        <taxon>Burkholderiales</taxon>
        <taxon>Alcaligenaceae</taxon>
    </lineage>
</organism>
<protein>
    <submittedName>
        <fullName evidence="4">Hydroxypyruvate isomerase family protein</fullName>
    </submittedName>
</protein>
<dbReference type="GO" id="GO:0016853">
    <property type="term" value="F:isomerase activity"/>
    <property type="evidence" value="ECO:0007669"/>
    <property type="project" value="UniProtKB-KW"/>
</dbReference>
<accession>A0ABS1EHQ4</accession>
<evidence type="ECO:0000256" key="2">
    <source>
        <dbReference type="PIRNR" id="PIRNR006241"/>
    </source>
</evidence>
<dbReference type="Pfam" id="PF01261">
    <property type="entry name" value="AP_endonuc_2"/>
    <property type="match status" value="1"/>
</dbReference>
<name>A0ABS1EHQ4_9BURK</name>
<dbReference type="Gene3D" id="3.20.20.150">
    <property type="entry name" value="Divalent-metal-dependent TIM barrel enzymes"/>
    <property type="match status" value="1"/>
</dbReference>
<dbReference type="PANTHER" id="PTHR43489:SF13">
    <property type="entry name" value="HYDROXYPYRUVATE ISOMERASE"/>
    <property type="match status" value="1"/>
</dbReference>
<comment type="caution">
    <text evidence="4">The sequence shown here is derived from an EMBL/GenBank/DDBJ whole genome shotgun (WGS) entry which is preliminary data.</text>
</comment>
<dbReference type="InterPro" id="IPR053398">
    <property type="entry name" value="HPT_OtnI_isomerases"/>
</dbReference>
<dbReference type="InterPro" id="IPR036237">
    <property type="entry name" value="Xyl_isomerase-like_sf"/>
</dbReference>
<dbReference type="RefSeq" id="WP_200239278.1">
    <property type="nucleotide sequence ID" value="NZ_JAENGP010000023.1"/>
</dbReference>
<dbReference type="NCBIfam" id="NF043033">
    <property type="entry name" value="OxoTetrIsom"/>
    <property type="match status" value="1"/>
</dbReference>
<keyword evidence="5" id="KW-1185">Reference proteome</keyword>
<proteinExistence type="inferred from homology"/>
<dbReference type="PIRSF" id="PIRSF006241">
    <property type="entry name" value="HyI"/>
    <property type="match status" value="1"/>
</dbReference>
<dbReference type="EMBL" id="JAENGP010000023">
    <property type="protein sequence ID" value="MBK1782530.1"/>
    <property type="molecule type" value="Genomic_DNA"/>
</dbReference>
<evidence type="ECO:0000259" key="3">
    <source>
        <dbReference type="Pfam" id="PF01261"/>
    </source>
</evidence>